<comment type="catalytic activity">
    <reaction evidence="3 4">
        <text>N-[(R)-4-phosphopantothenoyl]-L-cysteine + H(+) = (R)-4'-phosphopantetheine + CO2</text>
        <dbReference type="Rhea" id="RHEA:16793"/>
        <dbReference type="ChEBI" id="CHEBI:15378"/>
        <dbReference type="ChEBI" id="CHEBI:16526"/>
        <dbReference type="ChEBI" id="CHEBI:59458"/>
        <dbReference type="ChEBI" id="CHEBI:61723"/>
        <dbReference type="EC" id="4.1.1.36"/>
    </reaction>
</comment>
<dbReference type="AlphaFoldDB" id="A0A2T4ZB70"/>
<keyword evidence="3 4" id="KW-0285">Flavoprotein</keyword>
<feature type="binding site" evidence="3">
    <location>
        <position position="335"/>
    </location>
    <ligand>
        <name>CTP</name>
        <dbReference type="ChEBI" id="CHEBI:37563"/>
    </ligand>
</feature>
<dbReference type="InterPro" id="IPR007085">
    <property type="entry name" value="DNA/pantothenate-metab_flavo_C"/>
</dbReference>
<feature type="active site" description="Proton donor" evidence="3">
    <location>
        <position position="156"/>
    </location>
</feature>
<proteinExistence type="inferred from homology"/>
<dbReference type="Gene3D" id="3.40.50.1950">
    <property type="entry name" value="Flavin prenyltransferase-like"/>
    <property type="match status" value="1"/>
</dbReference>
<comment type="caution">
    <text evidence="7">The sequence shown here is derived from an EMBL/GenBank/DDBJ whole genome shotgun (WGS) entry which is preliminary data.</text>
</comment>
<evidence type="ECO:0000256" key="2">
    <source>
        <dbReference type="ARBA" id="ARBA00023239"/>
    </source>
</evidence>
<evidence type="ECO:0000313" key="7">
    <source>
        <dbReference type="EMBL" id="PTM59139.1"/>
    </source>
</evidence>
<keyword evidence="3" id="KW-0511">Multifunctional enzyme</keyword>
<feature type="region of interest" description="Phosphopantothenate--cysteine ligase" evidence="3">
    <location>
        <begin position="189"/>
        <end position="399"/>
    </location>
</feature>
<dbReference type="SUPFAM" id="SSF102645">
    <property type="entry name" value="CoaB-like"/>
    <property type="match status" value="1"/>
</dbReference>
<evidence type="ECO:0000256" key="1">
    <source>
        <dbReference type="ARBA" id="ARBA00022793"/>
    </source>
</evidence>
<dbReference type="PANTHER" id="PTHR14359">
    <property type="entry name" value="HOMO-OLIGOMERIC FLAVIN CONTAINING CYS DECARBOXYLASE FAMILY"/>
    <property type="match status" value="1"/>
</dbReference>
<protein>
    <recommendedName>
        <fullName evidence="3">Coenzyme A biosynthesis bifunctional protein CoaBC</fullName>
    </recommendedName>
    <alternativeName>
        <fullName evidence="3">DNA/pantothenate metabolism flavoprotein</fullName>
    </alternativeName>
    <alternativeName>
        <fullName evidence="3">Phosphopantothenoylcysteine synthetase/decarboxylase</fullName>
        <shortName evidence="3">PPCS-PPCDC</shortName>
    </alternativeName>
    <domain>
        <recommendedName>
            <fullName evidence="3">Phosphopantothenoylcysteine decarboxylase</fullName>
            <shortName evidence="3">PPC decarboxylase</shortName>
            <shortName evidence="3">PPC-DC</shortName>
            <ecNumber evidence="3">4.1.1.36</ecNumber>
        </recommendedName>
        <alternativeName>
            <fullName evidence="3">CoaC</fullName>
        </alternativeName>
    </domain>
    <domain>
        <recommendedName>
            <fullName evidence="3">Phosphopantothenate--cysteine ligase</fullName>
            <ecNumber evidence="3">6.3.2.5</ecNumber>
        </recommendedName>
        <alternativeName>
            <fullName evidence="3">CoaB</fullName>
        </alternativeName>
        <alternativeName>
            <fullName evidence="3">Phosphopantothenoylcysteine synthetase</fullName>
            <shortName evidence="3">PPC synthetase</shortName>
            <shortName evidence="3">PPC-S</shortName>
        </alternativeName>
    </domain>
</protein>
<reference evidence="7 8" key="1">
    <citation type="submission" date="2018-04" db="EMBL/GenBank/DDBJ databases">
        <title>Genomic Encyclopedia of Archaeal and Bacterial Type Strains, Phase II (KMG-II): from individual species to whole genera.</title>
        <authorList>
            <person name="Goeker M."/>
        </authorList>
    </citation>
    <scope>NUCLEOTIDE SEQUENCE [LARGE SCALE GENOMIC DNA]</scope>
    <source>
        <strain evidence="7 8">DSM 45169</strain>
    </source>
</reference>
<keyword evidence="8" id="KW-1185">Reference proteome</keyword>
<dbReference type="InterPro" id="IPR035929">
    <property type="entry name" value="CoaB-like_sf"/>
</dbReference>
<gene>
    <name evidence="3" type="primary">coaBC</name>
    <name evidence="7" type="ORF">C8J48_1741</name>
</gene>
<dbReference type="GO" id="GO:0071513">
    <property type="term" value="C:phosphopantothenoylcysteine decarboxylase complex"/>
    <property type="evidence" value="ECO:0007669"/>
    <property type="project" value="TreeGrafter"/>
</dbReference>
<dbReference type="EMBL" id="PZZP01000001">
    <property type="protein sequence ID" value="PTM59139.1"/>
    <property type="molecule type" value="Genomic_DNA"/>
</dbReference>
<dbReference type="OrthoDB" id="9802554at2"/>
<evidence type="ECO:0000313" key="8">
    <source>
        <dbReference type="Proteomes" id="UP000241639"/>
    </source>
</evidence>
<name>A0A2T4ZB70_9BACL</name>
<comment type="function">
    <text evidence="3">Catalyzes two sequential steps in the biosynthesis of coenzyme A. In the first step cysteine is conjugated to 4'-phosphopantothenate to form 4-phosphopantothenoylcysteine. In the second step the latter compound is decarboxylated to form 4'-phosphopantotheine.</text>
</comment>
<keyword evidence="3 4" id="KW-0288">FMN</keyword>
<dbReference type="InterPro" id="IPR036551">
    <property type="entry name" value="Flavin_trans-like"/>
</dbReference>
<dbReference type="Proteomes" id="UP000241639">
    <property type="component" value="Unassembled WGS sequence"/>
</dbReference>
<comment type="catalytic activity">
    <reaction evidence="3 4">
        <text>(R)-4'-phosphopantothenate + L-cysteine + CTP = N-[(R)-4-phosphopantothenoyl]-L-cysteine + CMP + diphosphate + H(+)</text>
        <dbReference type="Rhea" id="RHEA:19397"/>
        <dbReference type="ChEBI" id="CHEBI:10986"/>
        <dbReference type="ChEBI" id="CHEBI:15378"/>
        <dbReference type="ChEBI" id="CHEBI:33019"/>
        <dbReference type="ChEBI" id="CHEBI:35235"/>
        <dbReference type="ChEBI" id="CHEBI:37563"/>
        <dbReference type="ChEBI" id="CHEBI:59458"/>
        <dbReference type="ChEBI" id="CHEBI:60377"/>
        <dbReference type="EC" id="6.3.2.5"/>
    </reaction>
</comment>
<evidence type="ECO:0000256" key="3">
    <source>
        <dbReference type="HAMAP-Rule" id="MF_02225"/>
    </source>
</evidence>
<feature type="region of interest" description="Phosphopantothenoylcysteine decarboxylase" evidence="3">
    <location>
        <begin position="1"/>
        <end position="188"/>
    </location>
</feature>
<feature type="binding site" evidence="3">
    <location>
        <position position="339"/>
    </location>
    <ligand>
        <name>CTP</name>
        <dbReference type="ChEBI" id="CHEBI:37563"/>
    </ligand>
</feature>
<dbReference type="HAMAP" id="MF_02225">
    <property type="entry name" value="CoaBC"/>
    <property type="match status" value="1"/>
</dbReference>
<comment type="pathway">
    <text evidence="3 4">Cofactor biosynthesis; coenzyme A biosynthesis; CoA from (R)-pantothenate: step 3/5.</text>
</comment>
<dbReference type="NCBIfam" id="TIGR00521">
    <property type="entry name" value="coaBC_dfp"/>
    <property type="match status" value="1"/>
</dbReference>
<organism evidence="7 8">
    <name type="scientific">Desmospora activa DSM 45169</name>
    <dbReference type="NCBI Taxonomy" id="1121389"/>
    <lineage>
        <taxon>Bacteria</taxon>
        <taxon>Bacillati</taxon>
        <taxon>Bacillota</taxon>
        <taxon>Bacilli</taxon>
        <taxon>Bacillales</taxon>
        <taxon>Thermoactinomycetaceae</taxon>
        <taxon>Desmospora</taxon>
    </lineage>
</organism>
<evidence type="ECO:0000259" key="6">
    <source>
        <dbReference type="Pfam" id="PF04127"/>
    </source>
</evidence>
<comment type="cofactor">
    <cofactor evidence="3">
        <name>FMN</name>
        <dbReference type="ChEBI" id="CHEBI:58210"/>
    </cofactor>
    <text evidence="3">Binds 1 FMN per subunit.</text>
</comment>
<evidence type="ECO:0000256" key="4">
    <source>
        <dbReference type="RuleBase" id="RU364078"/>
    </source>
</evidence>
<comment type="cofactor">
    <cofactor evidence="3">
        <name>Mg(2+)</name>
        <dbReference type="ChEBI" id="CHEBI:18420"/>
    </cofactor>
</comment>
<dbReference type="GO" id="GO:0004633">
    <property type="term" value="F:phosphopantothenoylcysteine decarboxylase activity"/>
    <property type="evidence" value="ECO:0007669"/>
    <property type="project" value="UniProtKB-UniRule"/>
</dbReference>
<keyword evidence="2 3" id="KW-0456">Lyase</keyword>
<dbReference type="Pfam" id="PF02441">
    <property type="entry name" value="Flavoprotein"/>
    <property type="match status" value="1"/>
</dbReference>
<comment type="caution">
    <text evidence="3">Lacks conserved residue(s) required for the propagation of feature annotation.</text>
</comment>
<comment type="similarity">
    <text evidence="3 4">In the C-terminal section; belongs to the PPC synthetase family.</text>
</comment>
<dbReference type="GO" id="GO:0015937">
    <property type="term" value="P:coenzyme A biosynthetic process"/>
    <property type="evidence" value="ECO:0007669"/>
    <property type="project" value="UniProtKB-UniRule"/>
</dbReference>
<dbReference type="InterPro" id="IPR005252">
    <property type="entry name" value="CoaBC"/>
</dbReference>
<keyword evidence="1 3" id="KW-0210">Decarboxylase</keyword>
<keyword evidence="3 4" id="KW-0436">Ligase</keyword>
<keyword evidence="3" id="KW-0460">Magnesium</keyword>
<dbReference type="GO" id="GO:0046872">
    <property type="term" value="F:metal ion binding"/>
    <property type="evidence" value="ECO:0007669"/>
    <property type="project" value="UniProtKB-KW"/>
</dbReference>
<feature type="domain" description="DNA/pantothenate metabolism flavoprotein C-terminal" evidence="6">
    <location>
        <begin position="184"/>
        <end position="391"/>
    </location>
</feature>
<feature type="domain" description="Flavoprotein" evidence="5">
    <location>
        <begin position="4"/>
        <end position="176"/>
    </location>
</feature>
<dbReference type="PANTHER" id="PTHR14359:SF6">
    <property type="entry name" value="PHOSPHOPANTOTHENOYLCYSTEINE DECARBOXYLASE"/>
    <property type="match status" value="1"/>
</dbReference>
<feature type="binding site" evidence="3">
    <location>
        <position position="321"/>
    </location>
    <ligand>
        <name>CTP</name>
        <dbReference type="ChEBI" id="CHEBI:37563"/>
    </ligand>
</feature>
<dbReference type="GO" id="GO:0004632">
    <property type="term" value="F:phosphopantothenate--cysteine ligase activity"/>
    <property type="evidence" value="ECO:0007669"/>
    <property type="project" value="UniProtKB-UniRule"/>
</dbReference>
<dbReference type="UniPathway" id="UPA00241">
    <property type="reaction ID" value="UER00353"/>
</dbReference>
<dbReference type="EC" id="4.1.1.36" evidence="3"/>
<dbReference type="SUPFAM" id="SSF52507">
    <property type="entry name" value="Homo-oligomeric flavin-containing Cys decarboxylases, HFCD"/>
    <property type="match status" value="1"/>
</dbReference>
<dbReference type="InterPro" id="IPR003382">
    <property type="entry name" value="Flavoprotein"/>
</dbReference>
<evidence type="ECO:0000259" key="5">
    <source>
        <dbReference type="Pfam" id="PF02441"/>
    </source>
</evidence>
<sequence>MEGKRIVVGVSGGIAVFKVAGLVSQLTQRGADVRVIMTRSATQFVTPLTFQTLSRHSVVIDTFAEKDPAVVSHIDLADHADLFILAPATANLLGKLAHGIGDDMLTTTLLATQAPILIAPAMNVHMYENPLVQENMAKLSRMGFRFIEPASGSLACGYEGRGRMEEPERILEVVEEILSPAPVLAGTRVLVTAGPTREPLDPVRYLSNRSSGKMGYAIAEAAAQAGADTVLVSGPTSLPCPTGVRRINVMTAAEMYQTVMQLKEETDILIKAAAVADYQPTQVAQSKLKKSGDTMTITLERTPDIAQEVGSNKGSLFLVGFAAETDDLEEHARLKLKKKNLDLVVGNNVTEPGAGFDGDTNIVTVWDAAGEVLRLPRLSKAEVAQRLVTLIGERFHGRN</sequence>
<dbReference type="GO" id="GO:0010181">
    <property type="term" value="F:FMN binding"/>
    <property type="evidence" value="ECO:0007669"/>
    <property type="project" value="UniProtKB-UniRule"/>
</dbReference>
<dbReference type="Pfam" id="PF04127">
    <property type="entry name" value="DFP"/>
    <property type="match status" value="1"/>
</dbReference>
<dbReference type="Gene3D" id="3.40.50.10300">
    <property type="entry name" value="CoaB-like"/>
    <property type="match status" value="1"/>
</dbReference>
<feature type="binding site" evidence="3">
    <location>
        <position position="277"/>
    </location>
    <ligand>
        <name>CTP</name>
        <dbReference type="ChEBI" id="CHEBI:37563"/>
    </ligand>
</feature>
<comment type="pathway">
    <text evidence="3 4">Cofactor biosynthesis; coenzyme A biosynthesis; CoA from (R)-pantothenate: step 2/5.</text>
</comment>
<dbReference type="RefSeq" id="WP_107725874.1">
    <property type="nucleotide sequence ID" value="NZ_PZZP01000001.1"/>
</dbReference>
<feature type="binding site" evidence="3">
    <location>
        <position position="287"/>
    </location>
    <ligand>
        <name>CTP</name>
        <dbReference type="ChEBI" id="CHEBI:37563"/>
    </ligand>
</feature>
<keyword evidence="3" id="KW-0479">Metal-binding</keyword>
<accession>A0A2T4ZB70</accession>
<dbReference type="GO" id="GO:0015941">
    <property type="term" value="P:pantothenate catabolic process"/>
    <property type="evidence" value="ECO:0007669"/>
    <property type="project" value="InterPro"/>
</dbReference>
<comment type="similarity">
    <text evidence="3 4">In the N-terminal section; belongs to the HFCD (homo-oligomeric flavin containing Cys decarboxylase) superfamily.</text>
</comment>
<comment type="function">
    <text evidence="4">Catalyzes two steps in the biosynthesis of coenzyme A. In the first step cysteine is conjugated to 4'-phosphopantothenate to form 4-phosphopantothenoylcysteine, in the latter compound is decarboxylated to form 4'-phosphopantotheine.</text>
</comment>
<dbReference type="EC" id="6.3.2.5" evidence="3"/>